<dbReference type="AlphaFoldDB" id="A0A0L6UU02"/>
<gene>
    <name evidence="1" type="ORF">VP01_3749g2</name>
</gene>
<dbReference type="EMBL" id="LAVV01008778">
    <property type="protein sequence ID" value="KNZ51964.1"/>
    <property type="molecule type" value="Genomic_DNA"/>
</dbReference>
<comment type="caution">
    <text evidence="1">The sequence shown here is derived from an EMBL/GenBank/DDBJ whole genome shotgun (WGS) entry which is preliminary data.</text>
</comment>
<accession>A0A0L6UU02</accession>
<proteinExistence type="predicted"/>
<reference evidence="1 2" key="1">
    <citation type="submission" date="2015-08" db="EMBL/GenBank/DDBJ databases">
        <title>Next Generation Sequencing and Analysis of the Genome of Puccinia sorghi L Schw, the Causal Agent of Maize Common Rust.</title>
        <authorList>
            <person name="Rochi L."/>
            <person name="Burguener G."/>
            <person name="Darino M."/>
            <person name="Turjanski A."/>
            <person name="Kreff E."/>
            <person name="Dieguez M.J."/>
            <person name="Sacco F."/>
        </authorList>
    </citation>
    <scope>NUCLEOTIDE SEQUENCE [LARGE SCALE GENOMIC DNA]</scope>
    <source>
        <strain evidence="1 2">RO10H11247</strain>
    </source>
</reference>
<protein>
    <submittedName>
        <fullName evidence="1">Uncharacterized protein</fullName>
    </submittedName>
</protein>
<dbReference type="Proteomes" id="UP000037035">
    <property type="component" value="Unassembled WGS sequence"/>
</dbReference>
<evidence type="ECO:0000313" key="1">
    <source>
        <dbReference type="EMBL" id="KNZ51964.1"/>
    </source>
</evidence>
<evidence type="ECO:0000313" key="2">
    <source>
        <dbReference type="Proteomes" id="UP000037035"/>
    </source>
</evidence>
<organism evidence="1 2">
    <name type="scientific">Puccinia sorghi</name>
    <dbReference type="NCBI Taxonomy" id="27349"/>
    <lineage>
        <taxon>Eukaryota</taxon>
        <taxon>Fungi</taxon>
        <taxon>Dikarya</taxon>
        <taxon>Basidiomycota</taxon>
        <taxon>Pucciniomycotina</taxon>
        <taxon>Pucciniomycetes</taxon>
        <taxon>Pucciniales</taxon>
        <taxon>Pucciniaceae</taxon>
        <taxon>Puccinia</taxon>
    </lineage>
</organism>
<keyword evidence="2" id="KW-1185">Reference proteome</keyword>
<dbReference type="VEuPathDB" id="FungiDB:VP01_3749g2"/>
<sequence length="545" mass="61514">MHHISTPSWDVGFSHDDHSACLSSRLITLRMVLNFQCENSTLPKTQETRASSSGAYVTCITIKNNWSGKADIIGRRQGDDILQAISCKKESFRVLSDIKNTEKDKEEHLCIPKVASSFFFNSVILCYWVETVRSLLEFKLHKLGWAGLQSMGGIGPGSWLVVMDRPDVGGEPGGAGGGRLGLAPQHEDSWMMGRARRSCPVREGSSNKLSHHAFLGLRVDVSTLAETAPFPHPVMVGKGEGKIVRDWRERLDGLWRKERGSGKWEVGSWRWRVEGGKWEVAGGRKMISVADTSVLIYQSFWWQTARFPLFRSKSWDGTVGYNKGSAVAILPAVDSMEIPPRSFVSLVIGRPRCLHRVAQQFKLEPCGETVECSVLRLALFNPKIEFLCRSGMFHEKDRFISPLCCCSLVLLRRTGICWTGPSSRTDSSFPSLATRRQNAPWLVYFLFTPCWHPGCLNPSLSENKLPDCFDQAGREDRDLHYQQVDAWPRPQRTEHIQLHRPAQVTCRKFRFRTRSFAEDAESLSSAAPQFSQSYICETLKRICVL</sequence>
<name>A0A0L6UU02_9BASI</name>